<name>A0AAN8RZP6_POLSC</name>
<feature type="coiled-coil region" evidence="1">
    <location>
        <begin position="178"/>
        <end position="313"/>
    </location>
</feature>
<dbReference type="PANTHER" id="PTHR23313:SF0">
    <property type="entry name" value="TESTIS-EXPRESSED PROTEIN 9"/>
    <property type="match status" value="1"/>
</dbReference>
<dbReference type="AlphaFoldDB" id="A0AAN8RZP6"/>
<dbReference type="EMBL" id="JAWJWE010000005">
    <property type="protein sequence ID" value="KAK6634710.1"/>
    <property type="molecule type" value="Genomic_DNA"/>
</dbReference>
<dbReference type="PANTHER" id="PTHR23313">
    <property type="entry name" value="TSEC1-RELATED"/>
    <property type="match status" value="1"/>
</dbReference>
<evidence type="ECO:0000313" key="3">
    <source>
        <dbReference type="Proteomes" id="UP001372834"/>
    </source>
</evidence>
<evidence type="ECO:0000256" key="1">
    <source>
        <dbReference type="SAM" id="Coils"/>
    </source>
</evidence>
<proteinExistence type="predicted"/>
<dbReference type="Proteomes" id="UP001372834">
    <property type="component" value="Unassembled WGS sequence"/>
</dbReference>
<evidence type="ECO:0000313" key="2">
    <source>
        <dbReference type="EMBL" id="KAK6634710.1"/>
    </source>
</evidence>
<gene>
    <name evidence="2" type="ORF">RUM43_012112</name>
</gene>
<protein>
    <submittedName>
        <fullName evidence="2">Uncharacterized protein</fullName>
    </submittedName>
</protein>
<sequence length="377" mass="42808">MFGNGLGLPSNSQKEYAKVNGEMLKSGKILRQEEEFVKLNAEIDTKTQTLLKEVEEIKNLDKHLEDICGTLERESLSSYVKDTCLENPVISTSKEILNPRKSGGSANTLTESESKLKRKLCQSAKATIYSISTTNVGQQAVLPLGVTRNKSEHKLRQGILDHQLIPESIKGIGQEGTIKFLTAKVKVLADQLQVMQKEEKKFVDRIKELQVEKEKAVDEKEKLTQQVNTAKNVLVKCEQHCQTLVTQLQTTQAEKGHLKKELEKLNKEVRQNKQCYSANELKLNRTLEEVEKLRLTIQQMKKDEKELKESNRKRMDGLVSAVKSGEKQRVELLNAFKKQLVLIDNLKRQNGLIEVAKLLKSAEDDFINFLDCNPPTR</sequence>
<organism evidence="2 3">
    <name type="scientific">Polyplax serrata</name>
    <name type="common">Common mouse louse</name>
    <dbReference type="NCBI Taxonomy" id="468196"/>
    <lineage>
        <taxon>Eukaryota</taxon>
        <taxon>Metazoa</taxon>
        <taxon>Ecdysozoa</taxon>
        <taxon>Arthropoda</taxon>
        <taxon>Hexapoda</taxon>
        <taxon>Insecta</taxon>
        <taxon>Pterygota</taxon>
        <taxon>Neoptera</taxon>
        <taxon>Paraneoptera</taxon>
        <taxon>Psocodea</taxon>
        <taxon>Troctomorpha</taxon>
        <taxon>Phthiraptera</taxon>
        <taxon>Anoplura</taxon>
        <taxon>Polyplacidae</taxon>
        <taxon>Polyplax</taxon>
    </lineage>
</organism>
<reference evidence="2 3" key="1">
    <citation type="submission" date="2023-10" db="EMBL/GenBank/DDBJ databases">
        <title>Genomes of two closely related lineages of the louse Polyplax serrata with different host specificities.</title>
        <authorList>
            <person name="Martinu J."/>
            <person name="Tarabai H."/>
            <person name="Stefka J."/>
            <person name="Hypsa V."/>
        </authorList>
    </citation>
    <scope>NUCLEOTIDE SEQUENCE [LARGE SCALE GENOMIC DNA]</scope>
    <source>
        <strain evidence="2">HR10_N</strain>
    </source>
</reference>
<comment type="caution">
    <text evidence="2">The sequence shown here is derived from an EMBL/GenBank/DDBJ whole genome shotgun (WGS) entry which is preliminary data.</text>
</comment>
<accession>A0AAN8RZP6</accession>
<keyword evidence="1" id="KW-0175">Coiled coil</keyword>